<reference evidence="2 3" key="1">
    <citation type="journal article" date="2019" name="Sci. Rep.">
        <title>Orb-weaving spider Araneus ventricosus genome elucidates the spidroin gene catalogue.</title>
        <authorList>
            <person name="Kono N."/>
            <person name="Nakamura H."/>
            <person name="Ohtoshi R."/>
            <person name="Moran D.A.P."/>
            <person name="Shinohara A."/>
            <person name="Yoshida Y."/>
            <person name="Fujiwara M."/>
            <person name="Mori M."/>
            <person name="Tomita M."/>
            <person name="Arakawa K."/>
        </authorList>
    </citation>
    <scope>NUCLEOTIDE SEQUENCE [LARGE SCALE GENOMIC DNA]</scope>
</reference>
<dbReference type="Gene3D" id="3.30.710.10">
    <property type="entry name" value="Potassium Channel Kv1.1, Chain A"/>
    <property type="match status" value="1"/>
</dbReference>
<dbReference type="PANTHER" id="PTHR24413">
    <property type="entry name" value="SPECKLE-TYPE POZ PROTEIN"/>
    <property type="match status" value="1"/>
</dbReference>
<dbReference type="CDD" id="cd18186">
    <property type="entry name" value="BTB_POZ_ZBTB_KLHL-like"/>
    <property type="match status" value="1"/>
</dbReference>
<accession>A0A4Y2NYH5</accession>
<dbReference type="SMART" id="SM00225">
    <property type="entry name" value="BTB"/>
    <property type="match status" value="1"/>
</dbReference>
<evidence type="ECO:0000313" key="3">
    <source>
        <dbReference type="Proteomes" id="UP000499080"/>
    </source>
</evidence>
<dbReference type="OrthoDB" id="6434255at2759"/>
<organism evidence="2 3">
    <name type="scientific">Araneus ventricosus</name>
    <name type="common">Orbweaver spider</name>
    <name type="synonym">Epeira ventricosa</name>
    <dbReference type="NCBI Taxonomy" id="182803"/>
    <lineage>
        <taxon>Eukaryota</taxon>
        <taxon>Metazoa</taxon>
        <taxon>Ecdysozoa</taxon>
        <taxon>Arthropoda</taxon>
        <taxon>Chelicerata</taxon>
        <taxon>Arachnida</taxon>
        <taxon>Araneae</taxon>
        <taxon>Araneomorphae</taxon>
        <taxon>Entelegynae</taxon>
        <taxon>Araneoidea</taxon>
        <taxon>Araneidae</taxon>
        <taxon>Araneus</taxon>
    </lineage>
</organism>
<name>A0A4Y2NYH5_ARAVE</name>
<dbReference type="PROSITE" id="PS50097">
    <property type="entry name" value="BTB"/>
    <property type="match status" value="1"/>
</dbReference>
<dbReference type="AlphaFoldDB" id="A0A4Y2NYH5"/>
<dbReference type="Pfam" id="PF00651">
    <property type="entry name" value="BTB"/>
    <property type="match status" value="1"/>
</dbReference>
<dbReference type="InterPro" id="IPR000210">
    <property type="entry name" value="BTB/POZ_dom"/>
</dbReference>
<dbReference type="InterPro" id="IPR011333">
    <property type="entry name" value="SKP1/BTB/POZ_sf"/>
</dbReference>
<sequence>MSLGNNEIAGVCRFHTEAITRISAKLHRVRWTVENVSQIIDKERSFKEIKGPDFYFTSTRMHFGLIKMENNLTIRLYNKSDKCIDIEINLVILDSDGSKLHELKKVLKTIQTNQYAVIMDKSFENQGEQLNSLKDDKLIIDCFLKKEGRVITKSNSFQNETRSQKKLLNDLKMIYNNPEDYDFTFQVEDDFIHAHKTILSFRSEYFKRMFKTQMKEEVQNSVLIVDFSYSTMKKLVEFLYTGDFTKTEEDDDGQDIWNLYVAADKYQVMDLRSLCGSKLISTATVDNIIDILQLSARHNDEDLKTEALESISFDFAAIVKSNVWKTFQSREADLASEVVSFCLKKLG</sequence>
<feature type="domain" description="BTB" evidence="1">
    <location>
        <begin position="181"/>
        <end position="248"/>
    </location>
</feature>
<dbReference type="EMBL" id="BGPR01009869">
    <property type="protein sequence ID" value="GBN42826.1"/>
    <property type="molecule type" value="Genomic_DNA"/>
</dbReference>
<dbReference type="Gene3D" id="1.25.40.420">
    <property type="match status" value="1"/>
</dbReference>
<comment type="caution">
    <text evidence="2">The sequence shown here is derived from an EMBL/GenBank/DDBJ whole genome shotgun (WGS) entry which is preliminary data.</text>
</comment>
<dbReference type="SUPFAM" id="SSF54695">
    <property type="entry name" value="POZ domain"/>
    <property type="match status" value="1"/>
</dbReference>
<protein>
    <submittedName>
        <fullName evidence="2">TD and POZ domain-containing protein 2</fullName>
    </submittedName>
</protein>
<keyword evidence="3" id="KW-1185">Reference proteome</keyword>
<evidence type="ECO:0000313" key="2">
    <source>
        <dbReference type="EMBL" id="GBN42826.1"/>
    </source>
</evidence>
<gene>
    <name evidence="2" type="primary">Tdpoz2_13</name>
    <name evidence="2" type="ORF">AVEN_197963_1</name>
</gene>
<dbReference type="Proteomes" id="UP000499080">
    <property type="component" value="Unassembled WGS sequence"/>
</dbReference>
<proteinExistence type="predicted"/>
<evidence type="ECO:0000259" key="1">
    <source>
        <dbReference type="PROSITE" id="PS50097"/>
    </source>
</evidence>